<feature type="region of interest" description="Disordered" evidence="2">
    <location>
        <begin position="1052"/>
        <end position="1083"/>
    </location>
</feature>
<feature type="compositionally biased region" description="Basic and acidic residues" evidence="2">
    <location>
        <begin position="932"/>
        <end position="950"/>
    </location>
</feature>
<name>A0A0F2MHM2_SPOSC</name>
<feature type="compositionally biased region" description="Basic and acidic residues" evidence="2">
    <location>
        <begin position="845"/>
        <end position="855"/>
    </location>
</feature>
<feature type="coiled-coil region" evidence="1">
    <location>
        <begin position="126"/>
        <end position="160"/>
    </location>
</feature>
<evidence type="ECO:0000256" key="2">
    <source>
        <dbReference type="SAM" id="MobiDB-lite"/>
    </source>
</evidence>
<feature type="compositionally biased region" description="Polar residues" evidence="2">
    <location>
        <begin position="959"/>
        <end position="984"/>
    </location>
</feature>
<feature type="region of interest" description="Disordered" evidence="2">
    <location>
        <begin position="161"/>
        <end position="271"/>
    </location>
</feature>
<dbReference type="RefSeq" id="XP_016591036.1">
    <property type="nucleotide sequence ID" value="XM_016733565.1"/>
</dbReference>
<feature type="compositionally biased region" description="Basic and acidic residues" evidence="2">
    <location>
        <begin position="394"/>
        <end position="414"/>
    </location>
</feature>
<dbReference type="KEGG" id="ssck:SPSK_06893"/>
<dbReference type="Proteomes" id="UP000033710">
    <property type="component" value="Unassembled WGS sequence"/>
</dbReference>
<gene>
    <name evidence="3" type="ORF">SPSK_06893</name>
</gene>
<reference evidence="3 4" key="1">
    <citation type="journal article" date="2014" name="BMC Genomics">
        <title>Comparative genomics of the major fungal agents of human and animal Sporotrichosis: Sporothrix schenckii and Sporothrix brasiliensis.</title>
        <authorList>
            <person name="Teixeira M.M."/>
            <person name="de Almeida L.G."/>
            <person name="Kubitschek-Barreira P."/>
            <person name="Alves F.L."/>
            <person name="Kioshima E.S."/>
            <person name="Abadio A.K."/>
            <person name="Fernandes L."/>
            <person name="Derengowski L.S."/>
            <person name="Ferreira K.S."/>
            <person name="Souza R.C."/>
            <person name="Ruiz J.C."/>
            <person name="de Andrade N.C."/>
            <person name="Paes H.C."/>
            <person name="Nicola A.M."/>
            <person name="Albuquerque P."/>
            <person name="Gerber A.L."/>
            <person name="Martins V.P."/>
            <person name="Peconick L.D."/>
            <person name="Neto A.V."/>
            <person name="Chaucanez C.B."/>
            <person name="Silva P.A."/>
            <person name="Cunha O.L."/>
            <person name="de Oliveira F.F."/>
            <person name="dos Santos T.C."/>
            <person name="Barros A.L."/>
            <person name="Soares M.A."/>
            <person name="de Oliveira L.M."/>
            <person name="Marini M.M."/>
            <person name="Villalobos-Duno H."/>
            <person name="Cunha M.M."/>
            <person name="de Hoog S."/>
            <person name="da Silveira J.F."/>
            <person name="Henrissat B."/>
            <person name="Nino-Vega G.A."/>
            <person name="Cisalpino P.S."/>
            <person name="Mora-Montes H.M."/>
            <person name="Almeida S.R."/>
            <person name="Stajich J.E."/>
            <person name="Lopes-Bezerra L.M."/>
            <person name="Vasconcelos A.T."/>
            <person name="Felipe M.S."/>
        </authorList>
    </citation>
    <scope>NUCLEOTIDE SEQUENCE [LARGE SCALE GENOMIC DNA]</scope>
    <source>
        <strain evidence="3 4">1099-18</strain>
    </source>
</reference>
<protein>
    <submittedName>
        <fullName evidence="3">Uncharacterized protein</fullName>
    </submittedName>
</protein>
<proteinExistence type="predicted"/>
<feature type="compositionally biased region" description="Polar residues" evidence="2">
    <location>
        <begin position="539"/>
        <end position="565"/>
    </location>
</feature>
<reference evidence="3 4" key="2">
    <citation type="journal article" date="2015" name="Eukaryot. Cell">
        <title>Asexual propagation of a virulent clone complex in a human and feline outbreak of sporotrichosis.</title>
        <authorList>
            <person name="Teixeira Mde M."/>
            <person name="Rodrigues A.M."/>
            <person name="Tsui C.K."/>
            <person name="de Almeida L.G."/>
            <person name="Van Diepeningen A.D."/>
            <person name="van den Ende B.G."/>
            <person name="Fernandes G.F."/>
            <person name="Kano R."/>
            <person name="Hamelin R.C."/>
            <person name="Lopes-Bezerra L.M."/>
            <person name="Vasconcelos A.T."/>
            <person name="de Hoog S."/>
            <person name="de Camargo Z.P."/>
            <person name="Felipe M.S."/>
        </authorList>
    </citation>
    <scope>NUCLEOTIDE SEQUENCE [LARGE SCALE GENOMIC DNA]</scope>
    <source>
        <strain evidence="3 4">1099-18</strain>
    </source>
</reference>
<evidence type="ECO:0000313" key="3">
    <source>
        <dbReference type="EMBL" id="KJR88360.1"/>
    </source>
</evidence>
<dbReference type="EMBL" id="AXCR01000004">
    <property type="protein sequence ID" value="KJR88360.1"/>
    <property type="molecule type" value="Genomic_DNA"/>
</dbReference>
<feature type="compositionally biased region" description="Basic and acidic residues" evidence="2">
    <location>
        <begin position="338"/>
        <end position="349"/>
    </location>
</feature>
<feature type="compositionally biased region" description="Basic and acidic residues" evidence="2">
    <location>
        <begin position="189"/>
        <end position="202"/>
    </location>
</feature>
<feature type="compositionally biased region" description="Polar residues" evidence="2">
    <location>
        <begin position="636"/>
        <end position="648"/>
    </location>
</feature>
<feature type="region of interest" description="Disordered" evidence="2">
    <location>
        <begin position="636"/>
        <end position="692"/>
    </location>
</feature>
<dbReference type="OrthoDB" id="5245577at2759"/>
<accession>A0A0F2MHM2</accession>
<feature type="compositionally biased region" description="Polar residues" evidence="2">
    <location>
        <begin position="444"/>
        <end position="454"/>
    </location>
</feature>
<feature type="compositionally biased region" description="Polar residues" evidence="2">
    <location>
        <begin position="224"/>
        <end position="241"/>
    </location>
</feature>
<feature type="compositionally biased region" description="Acidic residues" evidence="2">
    <location>
        <begin position="856"/>
        <end position="865"/>
    </location>
</feature>
<feature type="region of interest" description="Disordered" evidence="2">
    <location>
        <begin position="834"/>
        <end position="1033"/>
    </location>
</feature>
<feature type="compositionally biased region" description="Polar residues" evidence="2">
    <location>
        <begin position="1013"/>
        <end position="1028"/>
    </location>
</feature>
<dbReference type="GeneID" id="27668842"/>
<feature type="region of interest" description="Disordered" evidence="2">
    <location>
        <begin position="59"/>
        <end position="93"/>
    </location>
</feature>
<sequence length="1283" mass="139261">MVDVSQLVSQMHETLSSIHSTISSLSALDHQSRLDELEQSRAAALEALQSSFRLESDDLARKRKAQRDALAEQRRREDEEREARRRQEDEALLAQVVDEDRGRHGKLDVDAREVEESTETMMGRVEEEAKQVLDEGKAKLAALEERRKELNRLIDEQLQLPLPSAPSRRKSGERSLPKIVAPSNPVDTFDNRDNHGDGDRDGLPTATTTTTEGIAAKKLVQETDVVQQGSEPVSSTVQTESIPEKETQFHENQNCPPDATPYVVPGEFPSSALQSPVSDNIAISAVDKALTEPQQTTEDVISEKDVESDASMIVPTENVPEQWLENCDQQSEQQQEQSHSEDNKTRHEGPPVSITAESIGHSDQSSQIETEEQSAVGDATEVRGAEDTLGGHNLETHNAHLEDNSSNDDGHGDGDATPTIESHESIQQEDGLNVDGTGAPVSSAVHSNIPSISIHTADMTEESLREVSDGKKDEDKEIADNSPAEKESGKEGAQASRIGLVQEPKEEHGNAHFDPPNTVSSVSSDAQSPEEEPIHQGTIEASETQISVESASFTSDELEASSANDMSGERHLNHYPDMSVHEESVPEIPHEMAHEILQGEAVHPEVSHPEVTTEDALAGQILEDKDTTSLVNTEQRINVDSSTSSQVSEMPPVIKDVDLESQEQAKPEPPFPSALSPTGGPNIGPPNDQQQDLAVIVRDAAAREIIDDEIVHKDAVDNEIIEQDPGPTSDATEQIEVQEEAHKDTANDAVAFNYESPPDNTDASAWHSQERYVSQDVYADPHAAAQEYVDYGRSYYASAQQSLDPSPVLQEVHEIPDAVEDSVVSEITAFVGEEDMHTGHSTLSLHKELEELHGEEYDEDMEEETGIPSSPNTFHEVDKDIVPEAENAATMHGQDDLFDDDSEESAGSIDSSDSANPEELAGQDQDTSQEDELVHESLPHQEHDNRLFERLDEEPYEVSQDTEVLQTPTTIVGDSHSVNTVTSPENERPVTPDASTPRASHFKGLANSRHAPKQQQHEPVTPPRQTAVHNDEGFDGIDFLPRDVTHVPWQERDGSIDATPGSVRSQATLSTSASSSFGTPSPWSAGTVTTMTPGTGAIISGNSVPQDDPFIRASWSSSPEGGHGSGYSHGDDHDIIPNRGKSIGQLNYSYNGRAVNDPEKKDVVLAANLTPQPNNSRPSSAVATSSPTSLFQRMRNIFEPPQNGTAQGTPVKPATPAASSSDAFPAIGNTPNRPVDRGFRGGTQAMDSHRLGDGAGVDDLDADDLFNEKSSLLQASAIDMPLH</sequence>
<feature type="region of interest" description="Disordered" evidence="2">
    <location>
        <begin position="289"/>
        <end position="585"/>
    </location>
</feature>
<evidence type="ECO:0000313" key="4">
    <source>
        <dbReference type="Proteomes" id="UP000033710"/>
    </source>
</evidence>
<dbReference type="VEuPathDB" id="FungiDB:SPSK_06893"/>
<feature type="region of interest" description="Disordered" evidence="2">
    <location>
        <begin position="1199"/>
        <end position="1235"/>
    </location>
</feature>
<feature type="compositionally biased region" description="Polar residues" evidence="2">
    <location>
        <begin position="517"/>
        <end position="527"/>
    </location>
</feature>
<organism evidence="3 4">
    <name type="scientific">Sporothrix schenckii 1099-18</name>
    <dbReference type="NCBI Taxonomy" id="1397361"/>
    <lineage>
        <taxon>Eukaryota</taxon>
        <taxon>Fungi</taxon>
        <taxon>Dikarya</taxon>
        <taxon>Ascomycota</taxon>
        <taxon>Pezizomycotina</taxon>
        <taxon>Sordariomycetes</taxon>
        <taxon>Sordariomycetidae</taxon>
        <taxon>Ophiostomatales</taxon>
        <taxon>Ophiostomataceae</taxon>
        <taxon>Sporothrix</taxon>
    </lineage>
</organism>
<feature type="compositionally biased region" description="Basic and acidic residues" evidence="2">
    <location>
        <begin position="567"/>
        <end position="585"/>
    </location>
</feature>
<feature type="compositionally biased region" description="Basic and acidic residues" evidence="2">
    <location>
        <begin position="655"/>
        <end position="666"/>
    </location>
</feature>
<comment type="caution">
    <text evidence="3">The sequence shown here is derived from an EMBL/GenBank/DDBJ whole genome shotgun (WGS) entry which is preliminary data.</text>
</comment>
<feature type="compositionally biased region" description="Basic and acidic residues" evidence="2">
    <location>
        <begin position="59"/>
        <end position="89"/>
    </location>
</feature>
<keyword evidence="1" id="KW-0175">Coiled coil</keyword>
<evidence type="ECO:0000256" key="1">
    <source>
        <dbReference type="SAM" id="Coils"/>
    </source>
</evidence>
<feature type="compositionally biased region" description="Low complexity" evidence="2">
    <location>
        <begin position="1065"/>
        <end position="1083"/>
    </location>
</feature>
<feature type="compositionally biased region" description="Basic and acidic residues" evidence="2">
    <location>
        <begin position="462"/>
        <end position="490"/>
    </location>
</feature>